<feature type="transmembrane region" description="Helical" evidence="6">
    <location>
        <begin position="210"/>
        <end position="231"/>
    </location>
</feature>
<dbReference type="Proteomes" id="UP000783934">
    <property type="component" value="Unassembled WGS sequence"/>
</dbReference>
<reference evidence="7 8" key="1">
    <citation type="submission" date="2020-03" db="EMBL/GenBank/DDBJ databases">
        <title>Genomic Encyclopedia of Type Strains, Phase IV (KMG-IV): sequencing the most valuable type-strain genomes for metagenomic binning, comparative biology and taxonomic classification.</title>
        <authorList>
            <person name="Goeker M."/>
        </authorList>
    </citation>
    <scope>NUCLEOTIDE SEQUENCE [LARGE SCALE GENOMIC DNA]</scope>
    <source>
        <strain evidence="7 8">DSM 26613</strain>
    </source>
</reference>
<feature type="transmembrane region" description="Helical" evidence="6">
    <location>
        <begin position="112"/>
        <end position="129"/>
    </location>
</feature>
<comment type="caution">
    <text evidence="7">The sequence shown here is derived from an EMBL/GenBank/DDBJ whole genome shotgun (WGS) entry which is preliminary data.</text>
</comment>
<organism evidence="7 8">
    <name type="scientific">Paenalcaligenes hominis</name>
    <dbReference type="NCBI Taxonomy" id="643674"/>
    <lineage>
        <taxon>Bacteria</taxon>
        <taxon>Pseudomonadati</taxon>
        <taxon>Pseudomonadota</taxon>
        <taxon>Betaproteobacteria</taxon>
        <taxon>Burkholderiales</taxon>
        <taxon>Alcaligenaceae</taxon>
        <taxon>Paenalcaligenes</taxon>
    </lineage>
</organism>
<evidence type="ECO:0000256" key="6">
    <source>
        <dbReference type="SAM" id="Phobius"/>
    </source>
</evidence>
<dbReference type="EMBL" id="JAATIZ010000004">
    <property type="protein sequence ID" value="NJB66018.1"/>
    <property type="molecule type" value="Genomic_DNA"/>
</dbReference>
<evidence type="ECO:0000256" key="2">
    <source>
        <dbReference type="ARBA" id="ARBA00022475"/>
    </source>
</evidence>
<evidence type="ECO:0000256" key="5">
    <source>
        <dbReference type="ARBA" id="ARBA00023136"/>
    </source>
</evidence>
<feature type="transmembrane region" description="Helical" evidence="6">
    <location>
        <begin position="6"/>
        <end position="25"/>
    </location>
</feature>
<keyword evidence="8" id="KW-1185">Reference proteome</keyword>
<dbReference type="CDD" id="cd06581">
    <property type="entry name" value="TM_PBP1_LivM_like"/>
    <property type="match status" value="1"/>
</dbReference>
<evidence type="ECO:0000256" key="4">
    <source>
        <dbReference type="ARBA" id="ARBA00022989"/>
    </source>
</evidence>
<evidence type="ECO:0000256" key="3">
    <source>
        <dbReference type="ARBA" id="ARBA00022692"/>
    </source>
</evidence>
<keyword evidence="4 6" id="KW-1133">Transmembrane helix</keyword>
<keyword evidence="2" id="KW-1003">Cell membrane</keyword>
<dbReference type="Pfam" id="PF02653">
    <property type="entry name" value="BPD_transp_2"/>
    <property type="match status" value="1"/>
</dbReference>
<proteinExistence type="predicted"/>
<sequence>MESNTSKNYIFLALVIGCAFLFPLYANSYYTGLALEIIIYAIFALGLQLLVGGAGLVSLGHAAFFGLAAYTTVLVAPEMGPANLFVVLFASVVVTGIFALVTGALVLRTTGIYFIMVTLAFAQMAYFIFHDTNLGGGSDGAYLYFRPEARLGDTVLFSIGNNLHFFYFSLVCLIIVWFSLYLVMRSRFGAALTGIRLNEQRMRSAGFPTYAYKLVAYVMSGVIASLSGLLYVVKDGYVNPEILSWEQSGLVLLMVILGGQFRLWGAIVGAAALILLQELFQSHEIFGNFASHWNLSYGLAIMALVAFLPEGIAGIKVRFTKNKITRLSEAQDSI</sequence>
<dbReference type="InterPro" id="IPR001851">
    <property type="entry name" value="ABC_transp_permease"/>
</dbReference>
<dbReference type="RefSeq" id="WP_167661922.1">
    <property type="nucleotide sequence ID" value="NZ_BMCQ01000005.1"/>
</dbReference>
<keyword evidence="5 6" id="KW-0472">Membrane</keyword>
<feature type="transmembrane region" description="Helical" evidence="6">
    <location>
        <begin position="297"/>
        <end position="315"/>
    </location>
</feature>
<feature type="transmembrane region" description="Helical" evidence="6">
    <location>
        <begin position="84"/>
        <end position="107"/>
    </location>
</feature>
<feature type="transmembrane region" description="Helical" evidence="6">
    <location>
        <begin position="251"/>
        <end position="276"/>
    </location>
</feature>
<evidence type="ECO:0000256" key="1">
    <source>
        <dbReference type="ARBA" id="ARBA00004651"/>
    </source>
</evidence>
<keyword evidence="3 6" id="KW-0812">Transmembrane</keyword>
<gene>
    <name evidence="7" type="ORF">GGR41_002273</name>
</gene>
<feature type="transmembrane region" description="Helical" evidence="6">
    <location>
        <begin position="37"/>
        <end position="64"/>
    </location>
</feature>
<evidence type="ECO:0000313" key="7">
    <source>
        <dbReference type="EMBL" id="NJB66018.1"/>
    </source>
</evidence>
<accession>A0ABX0WTC3</accession>
<dbReference type="PANTHER" id="PTHR30482:SF17">
    <property type="entry name" value="ABC TRANSPORTER ATP-BINDING PROTEIN"/>
    <property type="match status" value="1"/>
</dbReference>
<feature type="transmembrane region" description="Helical" evidence="6">
    <location>
        <begin position="165"/>
        <end position="183"/>
    </location>
</feature>
<name>A0ABX0WTC3_9BURK</name>
<dbReference type="InterPro" id="IPR043428">
    <property type="entry name" value="LivM-like"/>
</dbReference>
<comment type="subcellular location">
    <subcellularLocation>
        <location evidence="1">Cell membrane</location>
        <topology evidence="1">Multi-pass membrane protein</topology>
    </subcellularLocation>
</comment>
<protein>
    <submittedName>
        <fullName evidence="7">Branched-chain amino acid transport system permease protein</fullName>
    </submittedName>
</protein>
<dbReference type="PANTHER" id="PTHR30482">
    <property type="entry name" value="HIGH-AFFINITY BRANCHED-CHAIN AMINO ACID TRANSPORT SYSTEM PERMEASE"/>
    <property type="match status" value="1"/>
</dbReference>
<dbReference type="PROSITE" id="PS51257">
    <property type="entry name" value="PROKAR_LIPOPROTEIN"/>
    <property type="match status" value="1"/>
</dbReference>
<evidence type="ECO:0000313" key="8">
    <source>
        <dbReference type="Proteomes" id="UP000783934"/>
    </source>
</evidence>